<dbReference type="OrthoDB" id="7700509at2759"/>
<accession>A0A8B6F7Z5</accession>
<comment type="caution">
    <text evidence="1">The sequence shown here is derived from an EMBL/GenBank/DDBJ whole genome shotgun (WGS) entry which is preliminary data.</text>
</comment>
<dbReference type="Proteomes" id="UP000596742">
    <property type="component" value="Unassembled WGS sequence"/>
</dbReference>
<protein>
    <recommendedName>
        <fullName evidence="3">Endonuclease/exonuclease/phosphatase domain-containing protein</fullName>
    </recommendedName>
</protein>
<evidence type="ECO:0000313" key="2">
    <source>
        <dbReference type="Proteomes" id="UP000596742"/>
    </source>
</evidence>
<dbReference type="AlphaFoldDB" id="A0A8B6F7Z5"/>
<name>A0A8B6F7Z5_MYTGA</name>
<sequence length="480" mass="56311">MPPDNNVFYRKYDLDVFEVLQEQIEHYSILGNIAVIGDLNGRIGLENDFITQDNLNVFNCNETDLLNYEPDLPSKRTTEDRKPANSFGRKILNLCKSSGIRVCNGRFGKKSETFTFQNKNGCSIIDYLLLSCDSFSIVNDFVIGDFTTFSCHAPLKVVFKLKGLTLNEICTCKTVKYDCYKWNEGFKDDVKRDLAANSDKVNELMNSLSDEPRNIDEIVNNINSCLSDIVNKYTKTEVTKVLKCDYCNSSKRTYNPIHKRQDKPWINDDCKQLYIEYRRSLTQFNQNKCEENRLILNLAKQRFKRTENSLKRRYKKQRGNMLSYMRKTNPKYFYRKFRKRKKAIQSNLKLNDFVTHFKNLVSKEEFDDGPEVEVNNEVFYEELDRPFTEQEIDVCVKKLKTEKATGYDNLLNEFLKECKLALLPMLCKLFNVILITGWFREIWVKSVLVPLFKKGLVDDTGKLQRNFACVSCWEIVYFCH</sequence>
<proteinExistence type="predicted"/>
<gene>
    <name evidence="1" type="ORF">MGAL_10B087622</name>
</gene>
<organism evidence="1 2">
    <name type="scientific">Mytilus galloprovincialis</name>
    <name type="common">Mediterranean mussel</name>
    <dbReference type="NCBI Taxonomy" id="29158"/>
    <lineage>
        <taxon>Eukaryota</taxon>
        <taxon>Metazoa</taxon>
        <taxon>Spiralia</taxon>
        <taxon>Lophotrochozoa</taxon>
        <taxon>Mollusca</taxon>
        <taxon>Bivalvia</taxon>
        <taxon>Autobranchia</taxon>
        <taxon>Pteriomorphia</taxon>
        <taxon>Mytilida</taxon>
        <taxon>Mytiloidea</taxon>
        <taxon>Mytilidae</taxon>
        <taxon>Mytilinae</taxon>
        <taxon>Mytilus</taxon>
    </lineage>
</organism>
<dbReference type="InterPro" id="IPR036691">
    <property type="entry name" value="Endo/exonu/phosph_ase_sf"/>
</dbReference>
<keyword evidence="2" id="KW-1185">Reference proteome</keyword>
<evidence type="ECO:0008006" key="3">
    <source>
        <dbReference type="Google" id="ProtNLM"/>
    </source>
</evidence>
<dbReference type="PANTHER" id="PTHR47510">
    <property type="entry name" value="REVERSE TRANSCRIPTASE DOMAIN-CONTAINING PROTEIN"/>
    <property type="match status" value="1"/>
</dbReference>
<reference evidence="1" key="1">
    <citation type="submission" date="2018-11" db="EMBL/GenBank/DDBJ databases">
        <authorList>
            <person name="Alioto T."/>
            <person name="Alioto T."/>
        </authorList>
    </citation>
    <scope>NUCLEOTIDE SEQUENCE</scope>
</reference>
<dbReference type="EMBL" id="UYJE01006233">
    <property type="protein sequence ID" value="VDI44100.1"/>
    <property type="molecule type" value="Genomic_DNA"/>
</dbReference>
<dbReference type="Gene3D" id="3.60.10.10">
    <property type="entry name" value="Endonuclease/exonuclease/phosphatase"/>
    <property type="match status" value="1"/>
</dbReference>
<evidence type="ECO:0000313" key="1">
    <source>
        <dbReference type="EMBL" id="VDI44100.1"/>
    </source>
</evidence>
<dbReference type="PANTHER" id="PTHR47510:SF3">
    <property type="entry name" value="ENDO_EXONUCLEASE_PHOSPHATASE DOMAIN-CONTAINING PROTEIN"/>
    <property type="match status" value="1"/>
</dbReference>